<dbReference type="VEuPathDB" id="TriTrypDB:TCDM_10705"/>
<dbReference type="Pfam" id="PF00578">
    <property type="entry name" value="AhpC-TSA"/>
    <property type="match status" value="1"/>
</dbReference>
<dbReference type="PANTHER" id="PTHR10681">
    <property type="entry name" value="THIOREDOXIN PEROXIDASE"/>
    <property type="match status" value="1"/>
</dbReference>
<evidence type="ECO:0000313" key="20">
    <source>
        <dbReference type="Proteomes" id="UP000246121"/>
    </source>
</evidence>
<dbReference type="Pfam" id="PF10417">
    <property type="entry name" value="1-cysPrx_C"/>
    <property type="match status" value="1"/>
</dbReference>
<dbReference type="PIRSF" id="PIRSF000239">
    <property type="entry name" value="AHPC"/>
    <property type="match status" value="1"/>
</dbReference>
<evidence type="ECO:0000259" key="12">
    <source>
        <dbReference type="PROSITE" id="PS51352"/>
    </source>
</evidence>
<dbReference type="SMR" id="A0A2V2UHE6"/>
<dbReference type="PANTHER" id="PTHR10681:SF171">
    <property type="entry name" value="PEROXIREDOXIN 4"/>
    <property type="match status" value="1"/>
</dbReference>
<dbReference type="GO" id="GO:0042744">
    <property type="term" value="P:hydrogen peroxide catabolic process"/>
    <property type="evidence" value="ECO:0007669"/>
    <property type="project" value="TreeGrafter"/>
</dbReference>
<dbReference type="EMBL" id="PRFA01000295">
    <property type="protein sequence ID" value="PWU83679.1"/>
    <property type="molecule type" value="Genomic_DNA"/>
</dbReference>
<dbReference type="InterPro" id="IPR000866">
    <property type="entry name" value="AhpC/TSA"/>
</dbReference>
<reference evidence="13 20" key="1">
    <citation type="journal article" date="2018" name="Microb. Genom.">
        <title>Expanding an expanded genome: long-read sequencing of Trypanosoma cruzi.</title>
        <authorList>
            <person name="Berna L."/>
            <person name="Rodriguez M."/>
            <person name="Chiribao M.L."/>
            <person name="Parodi-Talice A."/>
            <person name="Pita S."/>
            <person name="Rijo G."/>
            <person name="Alvarez-Valin F."/>
            <person name="Robello C."/>
        </authorList>
    </citation>
    <scope>NUCLEOTIDE SEQUENCE [LARGE SCALE GENOMIC DNA]</scope>
    <source>
        <strain evidence="13 20">Dm28c</strain>
    </source>
</reference>
<feature type="compositionally biased region" description="Basic and acidic residues" evidence="11">
    <location>
        <begin position="179"/>
        <end position="193"/>
    </location>
</feature>
<evidence type="ECO:0000313" key="17">
    <source>
        <dbReference type="EMBL" id="PWU94459.1"/>
    </source>
</evidence>
<dbReference type="VEuPathDB" id="TriTrypDB:TcBrA4_0026720"/>
<evidence type="ECO:0000313" key="14">
    <source>
        <dbReference type="EMBL" id="PWU83678.1"/>
    </source>
</evidence>
<evidence type="ECO:0000313" key="19">
    <source>
        <dbReference type="EMBL" id="QKE53459.1"/>
    </source>
</evidence>
<keyword evidence="5 9" id="KW-0560">Oxidoreductase</keyword>
<dbReference type="VEuPathDB" id="TriTrypDB:BCY84_02056"/>
<dbReference type="CDD" id="cd03015">
    <property type="entry name" value="PRX_Typ2cys"/>
    <property type="match status" value="1"/>
</dbReference>
<dbReference type="EMBL" id="PRFA01000295">
    <property type="protein sequence ID" value="PWU83680.1"/>
    <property type="molecule type" value="Genomic_DNA"/>
</dbReference>
<comment type="function">
    <text evidence="9">Thiol-specific peroxidase that catalyzes the reduction of hydrogen peroxide and organic hydroperoxides to water and alcohols, respectively.</text>
</comment>
<reference evidence="18" key="2">
    <citation type="submission" date="2019-09" db="EMBL/GenBank/DDBJ databases">
        <authorList>
            <person name="Arroyo-Olarte R.D."/>
            <person name="de la Torre P."/>
            <person name="Laclette J.P."/>
            <person name="Espinoza B."/>
        </authorList>
    </citation>
    <scope>NUCLEOTIDE SEQUENCE</scope>
    <source>
        <strain evidence="18">Ninoa</strain>
        <strain evidence="19">Qro</strain>
    </source>
</reference>
<feature type="domain" description="Thioredoxin" evidence="12">
    <location>
        <begin position="6"/>
        <end position="165"/>
    </location>
</feature>
<dbReference type="EMBL" id="PRFA01000026">
    <property type="protein sequence ID" value="PWU94459.1"/>
    <property type="molecule type" value="Genomic_DNA"/>
</dbReference>
<evidence type="ECO:0000313" key="15">
    <source>
        <dbReference type="EMBL" id="PWU83679.1"/>
    </source>
</evidence>
<dbReference type="VEuPathDB" id="TriTrypDB:C4B63_295g22"/>
<name>A0A2V2UHE6_TRYCR</name>
<dbReference type="VEuPathDB" id="TriTrypDB:Tc_MARK_9134"/>
<feature type="active site" description="Cysteine sulfenic acid (-SOH) intermediate; for peroxidase activity" evidence="10">
    <location>
        <position position="52"/>
    </location>
</feature>
<dbReference type="GO" id="GO:0005829">
    <property type="term" value="C:cytosol"/>
    <property type="evidence" value="ECO:0007669"/>
    <property type="project" value="TreeGrafter"/>
</dbReference>
<dbReference type="VEuPathDB" id="TriTrypDB:TcG_08077"/>
<dbReference type="Proteomes" id="UP000246121">
    <property type="component" value="Unassembled WGS sequence"/>
</dbReference>
<dbReference type="EMBL" id="MN451713">
    <property type="protein sequence ID" value="QKE53459.1"/>
    <property type="molecule type" value="Genomic_DNA"/>
</dbReference>
<dbReference type="SUPFAM" id="SSF52833">
    <property type="entry name" value="Thioredoxin-like"/>
    <property type="match status" value="1"/>
</dbReference>
<evidence type="ECO:0000256" key="8">
    <source>
        <dbReference type="ARBA" id="ARBA00049091"/>
    </source>
</evidence>
<dbReference type="VEuPathDB" id="TriTrypDB:C4B63_295g16"/>
<dbReference type="EMBL" id="PRFA01000295">
    <property type="protein sequence ID" value="PWU83678.1"/>
    <property type="molecule type" value="Genomic_DNA"/>
</dbReference>
<evidence type="ECO:0000256" key="11">
    <source>
        <dbReference type="SAM" id="MobiDB-lite"/>
    </source>
</evidence>
<proteinExistence type="inferred from homology"/>
<feature type="region of interest" description="Disordered" evidence="11">
    <location>
        <begin position="177"/>
        <end position="199"/>
    </location>
</feature>
<keyword evidence="3 9" id="KW-0575">Peroxidase</keyword>
<comment type="similarity">
    <text evidence="1">Belongs to the peroxiredoxin family. AhpC/Prx1 subfamily.</text>
</comment>
<protein>
    <recommendedName>
        <fullName evidence="2">thioredoxin-dependent peroxiredoxin</fullName>
        <ecNumber evidence="2">1.11.1.24</ecNumber>
    </recommendedName>
</protein>
<dbReference type="EC" id="1.11.1.24" evidence="2"/>
<organism evidence="13 20">
    <name type="scientific">Trypanosoma cruzi</name>
    <dbReference type="NCBI Taxonomy" id="5693"/>
    <lineage>
        <taxon>Eukaryota</taxon>
        <taxon>Discoba</taxon>
        <taxon>Euglenozoa</taxon>
        <taxon>Kinetoplastea</taxon>
        <taxon>Metakinetoplastina</taxon>
        <taxon>Trypanosomatida</taxon>
        <taxon>Trypanosomatidae</taxon>
        <taxon>Trypanosoma</taxon>
        <taxon>Schizotrypanum</taxon>
    </lineage>
</organism>
<dbReference type="VEuPathDB" id="TriTrypDB:TcCL_ESM03387"/>
<dbReference type="EMBL" id="PRFA01000295">
    <property type="protein sequence ID" value="PWU83677.1"/>
    <property type="molecule type" value="Genomic_DNA"/>
</dbReference>
<dbReference type="Gene3D" id="3.40.30.10">
    <property type="entry name" value="Glutaredoxin"/>
    <property type="match status" value="1"/>
</dbReference>
<dbReference type="VEuPathDB" id="TriTrypDB:TcCLB.487507.10"/>
<dbReference type="VEuPathDB" id="TriTrypDB:ECC02_009567"/>
<dbReference type="GO" id="GO:0045454">
    <property type="term" value="P:cell redox homeostasis"/>
    <property type="evidence" value="ECO:0007669"/>
    <property type="project" value="TreeGrafter"/>
</dbReference>
<evidence type="ECO:0000256" key="5">
    <source>
        <dbReference type="ARBA" id="ARBA00023002"/>
    </source>
</evidence>
<accession>A0A2V2UHE6</accession>
<evidence type="ECO:0000256" key="6">
    <source>
        <dbReference type="ARBA" id="ARBA00023157"/>
    </source>
</evidence>
<dbReference type="GO" id="GO:0033554">
    <property type="term" value="P:cellular response to stress"/>
    <property type="evidence" value="ECO:0007669"/>
    <property type="project" value="TreeGrafter"/>
</dbReference>
<dbReference type="FunFam" id="3.40.30.10:FF:000003">
    <property type="entry name" value="Peroxiredoxin 1"/>
    <property type="match status" value="1"/>
</dbReference>
<dbReference type="VEuPathDB" id="TriTrypDB:C4B63_295g18"/>
<evidence type="ECO:0000256" key="7">
    <source>
        <dbReference type="ARBA" id="ARBA00023284"/>
    </source>
</evidence>
<dbReference type="GO" id="GO:0006979">
    <property type="term" value="P:response to oxidative stress"/>
    <property type="evidence" value="ECO:0007669"/>
    <property type="project" value="TreeGrafter"/>
</dbReference>
<dbReference type="InterPro" id="IPR024706">
    <property type="entry name" value="Peroxiredoxin_AhpC-typ"/>
</dbReference>
<dbReference type="VEuPathDB" id="TriTrypDB:C4B63_295g20"/>
<dbReference type="VEuPathDB" id="TriTrypDB:C3747_193g43"/>
<evidence type="ECO:0000313" key="18">
    <source>
        <dbReference type="EMBL" id="QKE53458.1"/>
    </source>
</evidence>
<keyword evidence="4 9" id="KW-0049">Antioxidant</keyword>
<dbReference type="InterPro" id="IPR019479">
    <property type="entry name" value="Peroxiredoxin_C"/>
</dbReference>
<dbReference type="VEuPathDB" id="TriTrypDB:C4B63_26g257"/>
<dbReference type="EMBL" id="MN451712">
    <property type="protein sequence ID" value="QKE53458.1"/>
    <property type="molecule type" value="Genomic_DNA"/>
</dbReference>
<dbReference type="VEuPathDB" id="TriTrypDB:TcCLB.507259.10"/>
<keyword evidence="6" id="KW-1015">Disulfide bond</keyword>
<evidence type="ECO:0000256" key="4">
    <source>
        <dbReference type="ARBA" id="ARBA00022862"/>
    </source>
</evidence>
<evidence type="ECO:0000313" key="13">
    <source>
        <dbReference type="EMBL" id="PWU83677.1"/>
    </source>
</evidence>
<evidence type="ECO:0000256" key="9">
    <source>
        <dbReference type="PIRNR" id="PIRNR000239"/>
    </source>
</evidence>
<dbReference type="GO" id="GO:0008379">
    <property type="term" value="F:thioredoxin peroxidase activity"/>
    <property type="evidence" value="ECO:0007669"/>
    <property type="project" value="TreeGrafter"/>
</dbReference>
<keyword evidence="7 9" id="KW-0676">Redox-active center</keyword>
<gene>
    <name evidence="17" type="ORF">C4B63_26g257</name>
    <name evidence="16" type="ORF">C4B63_295g16</name>
    <name evidence="15" type="ORF">C4B63_295g18</name>
    <name evidence="14" type="ORF">C4B63_295g20</name>
    <name evidence="13" type="ORF">C4B63_295g22</name>
</gene>
<dbReference type="InterPro" id="IPR013766">
    <property type="entry name" value="Thioredoxin_domain"/>
</dbReference>
<dbReference type="VEuPathDB" id="TriTrypDB:TCSYLVIO_007608"/>
<dbReference type="InterPro" id="IPR050217">
    <property type="entry name" value="Peroxiredoxin"/>
</dbReference>
<evidence type="ECO:0000256" key="2">
    <source>
        <dbReference type="ARBA" id="ARBA00013017"/>
    </source>
</evidence>
<dbReference type="VEuPathDB" id="TriTrypDB:TcYC6_0032470"/>
<evidence type="ECO:0000256" key="3">
    <source>
        <dbReference type="ARBA" id="ARBA00022559"/>
    </source>
</evidence>
<evidence type="ECO:0000313" key="16">
    <source>
        <dbReference type="EMBL" id="PWU83680.1"/>
    </source>
</evidence>
<dbReference type="InterPro" id="IPR036249">
    <property type="entry name" value="Thioredoxin-like_sf"/>
</dbReference>
<dbReference type="AlphaFoldDB" id="A0A2V2UHE6"/>
<comment type="catalytic activity">
    <reaction evidence="8">
        <text>a hydroperoxide + [thioredoxin]-dithiol = an alcohol + [thioredoxin]-disulfide + H2O</text>
        <dbReference type="Rhea" id="RHEA:62620"/>
        <dbReference type="Rhea" id="RHEA-COMP:10698"/>
        <dbReference type="Rhea" id="RHEA-COMP:10700"/>
        <dbReference type="ChEBI" id="CHEBI:15377"/>
        <dbReference type="ChEBI" id="CHEBI:29950"/>
        <dbReference type="ChEBI" id="CHEBI:30879"/>
        <dbReference type="ChEBI" id="CHEBI:35924"/>
        <dbReference type="ChEBI" id="CHEBI:50058"/>
        <dbReference type="EC" id="1.11.1.24"/>
    </reaction>
</comment>
<sequence length="199" mass="22376">MSCGDAKLNHPAPDFNETALMPNGTFKKVALSSYKGKWLVLFFYPMDFTFVCPTEICQFSDRVKEFSDIGCEVLACSMDSEYSHLAWTSVERKRGGLGQMNIPILADKTKCIMKSYGVLKEEDGVAYRGLFIIDPKQNLRQITVNDLPVGRDVDEALRLVKAFQFVEKHGEVCPANWKPGDKTMKPDPEKSKEYFGAVA</sequence>
<dbReference type="PROSITE" id="PS51352">
    <property type="entry name" value="THIOREDOXIN_2"/>
    <property type="match status" value="1"/>
</dbReference>
<evidence type="ECO:0000256" key="1">
    <source>
        <dbReference type="ARBA" id="ARBA00009796"/>
    </source>
</evidence>
<evidence type="ECO:0000256" key="10">
    <source>
        <dbReference type="PIRSR" id="PIRSR000239-1"/>
    </source>
</evidence>